<feature type="transmembrane region" description="Helical" evidence="7">
    <location>
        <begin position="162"/>
        <end position="183"/>
    </location>
</feature>
<protein>
    <submittedName>
        <fullName evidence="8">Cytochrome d ubiquinol oxidase subunit II</fullName>
    </submittedName>
</protein>
<dbReference type="GO" id="GO:0070069">
    <property type="term" value="C:cytochrome complex"/>
    <property type="evidence" value="ECO:0007669"/>
    <property type="project" value="TreeGrafter"/>
</dbReference>
<evidence type="ECO:0000313" key="9">
    <source>
        <dbReference type="Proteomes" id="UP000322077"/>
    </source>
</evidence>
<dbReference type="NCBIfam" id="TIGR00203">
    <property type="entry name" value="cydB"/>
    <property type="match status" value="1"/>
</dbReference>
<keyword evidence="5 7" id="KW-1133">Transmembrane helix</keyword>
<evidence type="ECO:0000256" key="1">
    <source>
        <dbReference type="ARBA" id="ARBA00004651"/>
    </source>
</evidence>
<evidence type="ECO:0000256" key="6">
    <source>
        <dbReference type="ARBA" id="ARBA00023136"/>
    </source>
</evidence>
<feature type="transmembrane region" description="Helical" evidence="7">
    <location>
        <begin position="77"/>
        <end position="102"/>
    </location>
</feature>
<keyword evidence="4 7" id="KW-0812">Transmembrane</keyword>
<feature type="transmembrane region" description="Helical" evidence="7">
    <location>
        <begin position="225"/>
        <end position="249"/>
    </location>
</feature>
<gene>
    <name evidence="8" type="primary">cydB</name>
    <name evidence="8" type="ORF">FYJ91_19925</name>
</gene>
<feature type="transmembrane region" description="Helical" evidence="7">
    <location>
        <begin position="12"/>
        <end position="36"/>
    </location>
</feature>
<reference evidence="8 9" key="1">
    <citation type="submission" date="2019-08" db="EMBL/GenBank/DDBJ databases">
        <authorList>
            <person name="Wang G."/>
            <person name="Xu Z."/>
        </authorList>
    </citation>
    <scope>NUCLEOTIDE SEQUENCE [LARGE SCALE GENOMIC DNA]</scope>
    <source>
        <strain evidence="8 9">ZX</strain>
    </source>
</reference>
<keyword evidence="9" id="KW-1185">Reference proteome</keyword>
<comment type="subcellular location">
    <subcellularLocation>
        <location evidence="1">Cell membrane</location>
        <topology evidence="1">Multi-pass membrane protein</topology>
    </subcellularLocation>
</comment>
<sequence>MSYDLDLSTAWAFIIAFAVFAYVVMDGFDLGIGILFPTLKVGDERDAAMNSIAPVWDGNETWLVLGGGGLMAAFPDAYAIILPATYPLMIAMLLGLVFRGVAFEFRWRHAPHRALWDAAFTIGSVVATLAQGIALGAILQGISVRDGAYAGGWLDWLSPFSLLTGASLLVGYALLGACWLVWKTEGSGQTHARRMAFRLAIAMLIALAAVSAATPFLSYDYWRRWFAVPGVFVTAQVPVLVLVTAVLFFRSLGKGGERAPFLLALALFLLGFVGLGISIYPYIVPRSLTIWDAAAPASSQLFMLVGAVVIIPVILAYTGWAYWVFRGKVAADGYH</sequence>
<dbReference type="RefSeq" id="WP_149524068.1">
    <property type="nucleotide sequence ID" value="NZ_VTOU01000006.1"/>
</dbReference>
<dbReference type="GO" id="GO:0005886">
    <property type="term" value="C:plasma membrane"/>
    <property type="evidence" value="ECO:0007669"/>
    <property type="project" value="UniProtKB-SubCell"/>
</dbReference>
<organism evidence="8 9">
    <name type="scientific">Sphingomonas montanisoli</name>
    <dbReference type="NCBI Taxonomy" id="2606412"/>
    <lineage>
        <taxon>Bacteria</taxon>
        <taxon>Pseudomonadati</taxon>
        <taxon>Pseudomonadota</taxon>
        <taxon>Alphaproteobacteria</taxon>
        <taxon>Sphingomonadales</taxon>
        <taxon>Sphingomonadaceae</taxon>
        <taxon>Sphingomonas</taxon>
    </lineage>
</organism>
<dbReference type="InterPro" id="IPR003317">
    <property type="entry name" value="Cyt-d_oxidase_su2"/>
</dbReference>
<dbReference type="Proteomes" id="UP000322077">
    <property type="component" value="Unassembled WGS sequence"/>
</dbReference>
<comment type="similarity">
    <text evidence="2">Belongs to the cytochrome ubiquinol oxidase subunit 2 family.</text>
</comment>
<dbReference type="AlphaFoldDB" id="A0A5D9BY75"/>
<accession>A0A5D9BY75</accession>
<feature type="transmembrane region" description="Helical" evidence="7">
    <location>
        <begin position="261"/>
        <end position="283"/>
    </location>
</feature>
<evidence type="ECO:0000256" key="4">
    <source>
        <dbReference type="ARBA" id="ARBA00022692"/>
    </source>
</evidence>
<feature type="transmembrane region" description="Helical" evidence="7">
    <location>
        <begin position="195"/>
        <end position="219"/>
    </location>
</feature>
<feature type="transmembrane region" description="Helical" evidence="7">
    <location>
        <begin position="303"/>
        <end position="325"/>
    </location>
</feature>
<dbReference type="PANTHER" id="PTHR43141:SF4">
    <property type="entry name" value="CYTOCHROME BD2 SUBUNIT II"/>
    <property type="match status" value="1"/>
</dbReference>
<name>A0A5D9BY75_9SPHN</name>
<dbReference type="Pfam" id="PF02322">
    <property type="entry name" value="Cyt_bd_oxida_II"/>
    <property type="match status" value="1"/>
</dbReference>
<proteinExistence type="inferred from homology"/>
<dbReference type="PANTHER" id="PTHR43141">
    <property type="entry name" value="CYTOCHROME BD2 SUBUNIT II"/>
    <property type="match status" value="1"/>
</dbReference>
<keyword evidence="6 7" id="KW-0472">Membrane</keyword>
<evidence type="ECO:0000256" key="5">
    <source>
        <dbReference type="ARBA" id="ARBA00022989"/>
    </source>
</evidence>
<keyword evidence="3" id="KW-1003">Cell membrane</keyword>
<evidence type="ECO:0000256" key="2">
    <source>
        <dbReference type="ARBA" id="ARBA00007543"/>
    </source>
</evidence>
<comment type="caution">
    <text evidence="8">The sequence shown here is derived from an EMBL/GenBank/DDBJ whole genome shotgun (WGS) entry which is preliminary data.</text>
</comment>
<dbReference type="EMBL" id="VTOU01000006">
    <property type="protein sequence ID" value="TZG24459.1"/>
    <property type="molecule type" value="Genomic_DNA"/>
</dbReference>
<dbReference type="GO" id="GO:0009055">
    <property type="term" value="F:electron transfer activity"/>
    <property type="evidence" value="ECO:0007669"/>
    <property type="project" value="TreeGrafter"/>
</dbReference>
<feature type="transmembrane region" description="Helical" evidence="7">
    <location>
        <begin position="114"/>
        <end position="142"/>
    </location>
</feature>
<evidence type="ECO:0000256" key="7">
    <source>
        <dbReference type="SAM" id="Phobius"/>
    </source>
</evidence>
<dbReference type="GO" id="GO:0019646">
    <property type="term" value="P:aerobic electron transport chain"/>
    <property type="evidence" value="ECO:0007669"/>
    <property type="project" value="TreeGrafter"/>
</dbReference>
<dbReference type="GO" id="GO:0016682">
    <property type="term" value="F:oxidoreductase activity, acting on diphenols and related substances as donors, oxygen as acceptor"/>
    <property type="evidence" value="ECO:0007669"/>
    <property type="project" value="TreeGrafter"/>
</dbReference>
<evidence type="ECO:0000313" key="8">
    <source>
        <dbReference type="EMBL" id="TZG24459.1"/>
    </source>
</evidence>
<evidence type="ECO:0000256" key="3">
    <source>
        <dbReference type="ARBA" id="ARBA00022475"/>
    </source>
</evidence>